<reference evidence="1 2" key="1">
    <citation type="journal article" date="2015" name="Nat. Commun.">
        <title>Production of butyrate from lysine and the Amadori product fructoselysine by a human gut commensal.</title>
        <authorList>
            <person name="Bui T.P."/>
            <person name="Ritari J."/>
            <person name="Boeren S."/>
            <person name="de Waard P."/>
            <person name="Plugge C.M."/>
            <person name="de Vos W.M."/>
        </authorList>
    </citation>
    <scope>NUCLEOTIDE SEQUENCE [LARGE SCALE GENOMIC DNA]</scope>
    <source>
        <strain evidence="1 2">AF211</strain>
    </source>
</reference>
<dbReference type="KEGG" id="ibu:IB211_00490"/>
<dbReference type="Proteomes" id="UP000064844">
    <property type="component" value="Chromosome"/>
</dbReference>
<accession>A0A0S2W0L1</accession>
<dbReference type="RefSeq" id="WP_058116982.1">
    <property type="nucleotide sequence ID" value="NZ_CP011307.1"/>
</dbReference>
<dbReference type="STRING" id="1297617.IB211_00490"/>
<sequence length="128" mass="14466">MSFGNPAAERAALEQTYEDRTDVLRPGRDREGNLTRTVYELVYGALPCALSRAGVQSRLSRERSGQNRAENRLDYDAVLFLAPEPELRPGDRVRVQRADGETLELELVGRAVRYPTHQEAAAREKRLI</sequence>
<evidence type="ECO:0000313" key="2">
    <source>
        <dbReference type="Proteomes" id="UP000064844"/>
    </source>
</evidence>
<name>A0A0S2W0L1_9FIRM</name>
<dbReference type="EMBL" id="CP011307">
    <property type="protein sequence ID" value="ALP92885.1"/>
    <property type="molecule type" value="Genomic_DNA"/>
</dbReference>
<dbReference type="AlphaFoldDB" id="A0A0S2W0L1"/>
<gene>
    <name evidence="1" type="ORF">IB211_00490</name>
</gene>
<proteinExistence type="predicted"/>
<protein>
    <submittedName>
        <fullName evidence="1">Uncharacterized protein</fullName>
    </submittedName>
</protein>
<evidence type="ECO:0000313" key="1">
    <source>
        <dbReference type="EMBL" id="ALP92885.1"/>
    </source>
</evidence>
<keyword evidence="2" id="KW-1185">Reference proteome</keyword>
<reference evidence="2" key="2">
    <citation type="submission" date="2015-04" db="EMBL/GenBank/DDBJ databases">
        <title>A butyrogenic pathway from the amino acid lysine in a human gut commensal.</title>
        <authorList>
            <person name="de Vos W.M."/>
            <person name="Bui N.T.P."/>
            <person name="Plugge C.M."/>
            <person name="Ritari J."/>
        </authorList>
    </citation>
    <scope>NUCLEOTIDE SEQUENCE [LARGE SCALE GENOMIC DNA]</scope>
    <source>
        <strain evidence="2">AF211</strain>
    </source>
</reference>
<organism evidence="1 2">
    <name type="scientific">Intestinimonas butyriciproducens</name>
    <dbReference type="NCBI Taxonomy" id="1297617"/>
    <lineage>
        <taxon>Bacteria</taxon>
        <taxon>Bacillati</taxon>
        <taxon>Bacillota</taxon>
        <taxon>Clostridia</taxon>
        <taxon>Eubacteriales</taxon>
        <taxon>Intestinimonas</taxon>
    </lineage>
</organism>